<keyword evidence="6" id="KW-1185">Reference proteome</keyword>
<sequence length="185" mass="21088">MSQDKPKTVDEFLNRKDEDESVRKWKESLLGDAANADPALTHPKDDPRLVIPKEFKVIIHGGKTHTYDLQNKDSLNDLKKNGYELKEGQVFHYQITFLVHHDLVLGLKLKTKSKKMIAKQEAVFDIGSYPPTIAPIVKDLEECEVPTGSMTRGTYKVDNSIEDDMQRTHLKFESKYQKGIGIGVY</sequence>
<dbReference type="PANTHER" id="PTHR10980:SF3">
    <property type="entry name" value="LD16419P"/>
    <property type="match status" value="1"/>
</dbReference>
<evidence type="ECO:0000313" key="6">
    <source>
        <dbReference type="Proteomes" id="UP001470230"/>
    </source>
</evidence>
<dbReference type="Proteomes" id="UP001470230">
    <property type="component" value="Unassembled WGS sequence"/>
</dbReference>
<organism evidence="5 6">
    <name type="scientific">Tritrichomonas musculus</name>
    <dbReference type="NCBI Taxonomy" id="1915356"/>
    <lineage>
        <taxon>Eukaryota</taxon>
        <taxon>Metamonada</taxon>
        <taxon>Parabasalia</taxon>
        <taxon>Tritrichomonadida</taxon>
        <taxon>Tritrichomonadidae</taxon>
        <taxon>Tritrichomonas</taxon>
    </lineage>
</organism>
<dbReference type="Pfam" id="PF02115">
    <property type="entry name" value="Rho_GDI"/>
    <property type="match status" value="1"/>
</dbReference>
<evidence type="ECO:0000256" key="1">
    <source>
        <dbReference type="ARBA" id="ARBA00004496"/>
    </source>
</evidence>
<dbReference type="InterPro" id="IPR024792">
    <property type="entry name" value="RhoGDI_dom_sf"/>
</dbReference>
<feature type="region of interest" description="Disordered" evidence="4">
    <location>
        <begin position="1"/>
        <end position="22"/>
    </location>
</feature>
<protein>
    <recommendedName>
        <fullName evidence="7">Rho GDP-dissociation inhibitor</fullName>
    </recommendedName>
</protein>
<dbReference type="InterPro" id="IPR014756">
    <property type="entry name" value="Ig_E-set"/>
</dbReference>
<keyword evidence="3" id="KW-0963">Cytoplasm</keyword>
<evidence type="ECO:0000313" key="5">
    <source>
        <dbReference type="EMBL" id="KAK8890402.1"/>
    </source>
</evidence>
<name>A0ABR2KJ06_9EUKA</name>
<evidence type="ECO:0008006" key="7">
    <source>
        <dbReference type="Google" id="ProtNLM"/>
    </source>
</evidence>
<gene>
    <name evidence="5" type="ORF">M9Y10_035178</name>
</gene>
<accession>A0ABR2KJ06</accession>
<reference evidence="5 6" key="1">
    <citation type="submission" date="2024-04" db="EMBL/GenBank/DDBJ databases">
        <title>Tritrichomonas musculus Genome.</title>
        <authorList>
            <person name="Alves-Ferreira E."/>
            <person name="Grigg M."/>
            <person name="Lorenzi H."/>
            <person name="Galac M."/>
        </authorList>
    </citation>
    <scope>NUCLEOTIDE SEQUENCE [LARGE SCALE GENOMIC DNA]</scope>
    <source>
        <strain evidence="5 6">EAF2021</strain>
    </source>
</reference>
<proteinExistence type="inferred from homology"/>
<comment type="caution">
    <text evidence="5">The sequence shown here is derived from an EMBL/GenBank/DDBJ whole genome shotgun (WGS) entry which is preliminary data.</text>
</comment>
<evidence type="ECO:0000256" key="2">
    <source>
        <dbReference type="ARBA" id="ARBA00009758"/>
    </source>
</evidence>
<dbReference type="SUPFAM" id="SSF81296">
    <property type="entry name" value="E set domains"/>
    <property type="match status" value="1"/>
</dbReference>
<dbReference type="Gene3D" id="2.70.50.30">
    <property type="entry name" value="Coagulation Factor XIII, subunit A, domain 1"/>
    <property type="match status" value="1"/>
</dbReference>
<dbReference type="InterPro" id="IPR000406">
    <property type="entry name" value="Rho_GDI"/>
</dbReference>
<comment type="subcellular location">
    <subcellularLocation>
        <location evidence="1">Cytoplasm</location>
    </subcellularLocation>
</comment>
<comment type="similarity">
    <text evidence="2">Belongs to the Rho GDI family.</text>
</comment>
<dbReference type="PANTHER" id="PTHR10980">
    <property type="entry name" value="RHO GDP-DISSOCIATION INHIBITOR"/>
    <property type="match status" value="1"/>
</dbReference>
<dbReference type="EMBL" id="JAPFFF010000005">
    <property type="protein sequence ID" value="KAK8890402.1"/>
    <property type="molecule type" value="Genomic_DNA"/>
</dbReference>
<evidence type="ECO:0000256" key="4">
    <source>
        <dbReference type="SAM" id="MobiDB-lite"/>
    </source>
</evidence>
<evidence type="ECO:0000256" key="3">
    <source>
        <dbReference type="ARBA" id="ARBA00022490"/>
    </source>
</evidence>